<feature type="domain" description="CheW-like" evidence="1">
    <location>
        <begin position="13"/>
        <end position="152"/>
    </location>
</feature>
<organism evidence="2 3">
    <name type="scientific">Natronorubrum texcoconense</name>
    <dbReference type="NCBI Taxonomy" id="1095776"/>
    <lineage>
        <taxon>Archaea</taxon>
        <taxon>Methanobacteriati</taxon>
        <taxon>Methanobacteriota</taxon>
        <taxon>Stenosarchaea group</taxon>
        <taxon>Halobacteria</taxon>
        <taxon>Halobacteriales</taxon>
        <taxon>Natrialbaceae</taxon>
        <taxon>Natronorubrum</taxon>
    </lineage>
</organism>
<dbReference type="STRING" id="1095776.SAMN04515672_1881"/>
<dbReference type="SUPFAM" id="SSF50341">
    <property type="entry name" value="CheW-like"/>
    <property type="match status" value="1"/>
</dbReference>
<keyword evidence="3" id="KW-1185">Reference proteome</keyword>
<dbReference type="InterPro" id="IPR036061">
    <property type="entry name" value="CheW-like_dom_sf"/>
</dbReference>
<dbReference type="GO" id="GO:0006935">
    <property type="term" value="P:chemotaxis"/>
    <property type="evidence" value="ECO:0007669"/>
    <property type="project" value="InterPro"/>
</dbReference>
<protein>
    <submittedName>
        <fullName evidence="2">Purine-binding chemotaxis protein CheW</fullName>
    </submittedName>
</protein>
<reference evidence="3" key="1">
    <citation type="submission" date="2016-10" db="EMBL/GenBank/DDBJ databases">
        <authorList>
            <person name="Varghese N."/>
            <person name="Submissions S."/>
        </authorList>
    </citation>
    <scope>NUCLEOTIDE SEQUENCE [LARGE SCALE GENOMIC DNA]</scope>
    <source>
        <strain evidence="3">B4,CECT 8067,JCM 17497</strain>
    </source>
</reference>
<dbReference type="PROSITE" id="PS50851">
    <property type="entry name" value="CHEW"/>
    <property type="match status" value="1"/>
</dbReference>
<gene>
    <name evidence="2" type="ORF">SAMN04515672_1881</name>
</gene>
<dbReference type="Gene3D" id="2.30.30.40">
    <property type="entry name" value="SH3 Domains"/>
    <property type="match status" value="1"/>
</dbReference>
<accession>A0A1G8XU52</accession>
<dbReference type="AlphaFoldDB" id="A0A1G8XU52"/>
<evidence type="ECO:0000259" key="1">
    <source>
        <dbReference type="PROSITE" id="PS50851"/>
    </source>
</evidence>
<proteinExistence type="predicted"/>
<dbReference type="InterPro" id="IPR002545">
    <property type="entry name" value="CheW-lke_dom"/>
</dbReference>
<evidence type="ECO:0000313" key="3">
    <source>
        <dbReference type="Proteomes" id="UP000198882"/>
    </source>
</evidence>
<dbReference type="SMART" id="SM00260">
    <property type="entry name" value="CheW"/>
    <property type="match status" value="1"/>
</dbReference>
<dbReference type="OrthoDB" id="115049at2157"/>
<dbReference type="Proteomes" id="UP000198882">
    <property type="component" value="Unassembled WGS sequence"/>
</dbReference>
<dbReference type="RefSeq" id="WP_090304834.1">
    <property type="nucleotide sequence ID" value="NZ_FNFE01000002.1"/>
</dbReference>
<dbReference type="Gene3D" id="2.40.50.180">
    <property type="entry name" value="CheA-289, Domain 4"/>
    <property type="match status" value="1"/>
</dbReference>
<dbReference type="GO" id="GO:0007165">
    <property type="term" value="P:signal transduction"/>
    <property type="evidence" value="ECO:0007669"/>
    <property type="project" value="InterPro"/>
</dbReference>
<dbReference type="Pfam" id="PF01584">
    <property type="entry name" value="CheW"/>
    <property type="match status" value="1"/>
</dbReference>
<sequence>MASATTPDDSDDPVSVLTFDLEDDRYCVRADAVASVFGVTDDESIATADDPWNAGSVSVGGERVRVVDLPRAFTSSVRTTARVDEPKLLVFRVTDADDAYYGWLVDDVDVTRTIRPSDLEETRMGRHMLHVKGRLEIDGEDVVWLDEQAIHG</sequence>
<name>A0A1G8XU52_9EURY</name>
<dbReference type="EMBL" id="FNFE01000002">
    <property type="protein sequence ID" value="SDJ93425.1"/>
    <property type="molecule type" value="Genomic_DNA"/>
</dbReference>
<evidence type="ECO:0000313" key="2">
    <source>
        <dbReference type="EMBL" id="SDJ93425.1"/>
    </source>
</evidence>